<dbReference type="PROSITE" id="PS50982">
    <property type="entry name" value="MBD"/>
    <property type="match status" value="1"/>
</dbReference>
<evidence type="ECO:0000259" key="5">
    <source>
        <dbReference type="PROSITE" id="PS50982"/>
    </source>
</evidence>
<dbReference type="SUPFAM" id="SSF54171">
    <property type="entry name" value="DNA-binding domain"/>
    <property type="match status" value="1"/>
</dbReference>
<keyword evidence="2" id="KW-0539">Nucleus</keyword>
<evidence type="ECO:0000313" key="6">
    <source>
        <dbReference type="Proteomes" id="UP000887565"/>
    </source>
</evidence>
<dbReference type="WBParaSite" id="nRc.2.0.1.t20387-RA">
    <property type="protein sequence ID" value="nRc.2.0.1.t20387-RA"/>
    <property type="gene ID" value="nRc.2.0.1.g20387"/>
</dbReference>
<dbReference type="InterPro" id="IPR001739">
    <property type="entry name" value="Methyl_CpG_DNA-bd"/>
</dbReference>
<dbReference type="PANTHER" id="PTHR45915:SF2">
    <property type="entry name" value="TOUTATIS, ISOFORM E"/>
    <property type="match status" value="1"/>
</dbReference>
<evidence type="ECO:0000256" key="1">
    <source>
        <dbReference type="ARBA" id="ARBA00004123"/>
    </source>
</evidence>
<sequence>MIEKHEVRYISPYTLIGDIPSNEVKQIRSSRNSQESQSSNSSKKIATSARISSCISSNENPEPDTTTTAIAGASADDRKSSPQEVSSARKRKIDVEQDEVSSTSDNFIFKKCKTSDACPSKSKRTISDNNRRSIFGQSTSSPFKTVDPTLLNASAVAWAALSNQLLLAASLQRPGEELKNIDLKSQSSHAGHMMASGATNRKQISTVIDQLTSRQKQMIKSFKIKNDTATSDDVPVLDLSIKGCDMMKELDFKKDQCPRSDYDKDTFRSSSRSSKSSEHSPNKFQLDHVIVDPMAVPMLNGWRRQTCVRTISASGVRGDVIYYAPCGRRLGSYAEVVRYLSKNKIKNLSRQNYSFSGKVIVGEFLHTVALLNEKEVKSTILRLQNSSKDEPTFDDLQPNSSITLRSSASSKNVDYIEEKQRSENRKRGRPPLSTIASFPKSEVSPPLTANVVKNKRGRPCSTDKSTISKSQKGVNQSVLPRENPTSIVENDLLKTYEQLRVVYQKPDPISDPKFFKIPMDDLDLRNSTTLKGLKRIENLHLDSKSFADLLMVVEFVGNFGPVLKIGHENIPDIDSLQAGLFNLSRPCNCAFQLALPLQHNCFEALRPSDKISILAYMCNELLYCRNVVREIETNVDMLSKCRSDKWLMENKRKQLKTIRNSTNNKNAAKSKNEIDDDSNAIAFEAEKMIEDNDEDETLDKVKQRILTENESLSNEVTDMTEEEVDEKMNDLDKNIACTNSKVKEAVTKVRILPLGQDRYFRLFWTLPSLPTSGILVESLESQIPSDQSSNLSIPEDISQLVKNDSILNDVGQCLEFLLDTVCKDRTRKIGGKKCSPKSVAAAIPTEDRNGWYRIGSKPDLLELEKTLNCRGIREKLLHRVLTYKFERQTNDQLFKKEEFLTTNIDKKCELEVQTAANLAKMHKIYVRLRNLEEKIFIAGINVKNVKAWPSPDSENDLDLYCRNIANSVRKSAVRKSINQTTSLPPKRGRRRKNSTNREEADKEVDRFSTSDFSDYDNEVDCDHSSFNFNFETVESKMNEKEIDKNDILGAMSRDIEYLTDIVRSKLLELEQNVEKRYLQPAFQAM</sequence>
<feature type="region of interest" description="Disordered" evidence="3">
    <location>
        <begin position="388"/>
        <end position="440"/>
    </location>
</feature>
<feature type="domain" description="MBD" evidence="5">
    <location>
        <begin position="288"/>
        <end position="360"/>
    </location>
</feature>
<feature type="region of interest" description="Disordered" evidence="3">
    <location>
        <begin position="452"/>
        <end position="479"/>
    </location>
</feature>
<dbReference type="SMART" id="SM00391">
    <property type="entry name" value="MBD"/>
    <property type="match status" value="1"/>
</dbReference>
<dbReference type="GO" id="GO:0003677">
    <property type="term" value="F:DNA binding"/>
    <property type="evidence" value="ECO:0007669"/>
    <property type="project" value="InterPro"/>
</dbReference>
<feature type="compositionally biased region" description="Polar residues" evidence="3">
    <location>
        <begin position="462"/>
        <end position="479"/>
    </location>
</feature>
<feature type="region of interest" description="Disordered" evidence="3">
    <location>
        <begin position="20"/>
        <end position="97"/>
    </location>
</feature>
<evidence type="ECO:0000256" key="3">
    <source>
        <dbReference type="SAM" id="MobiDB-lite"/>
    </source>
</evidence>
<dbReference type="PROSITE" id="PS50827">
    <property type="entry name" value="DDT"/>
    <property type="match status" value="1"/>
</dbReference>
<comment type="subcellular location">
    <subcellularLocation>
        <location evidence="1">Nucleus</location>
    </subcellularLocation>
</comment>
<evidence type="ECO:0000313" key="7">
    <source>
        <dbReference type="WBParaSite" id="nRc.2.0.1.t20387-RA"/>
    </source>
</evidence>
<feature type="compositionally biased region" description="Basic and acidic residues" evidence="3">
    <location>
        <begin position="995"/>
        <end position="1006"/>
    </location>
</feature>
<dbReference type="InterPro" id="IPR018501">
    <property type="entry name" value="DDT_dom"/>
</dbReference>
<feature type="compositionally biased region" description="Basic and acidic residues" evidence="3">
    <location>
        <begin position="414"/>
        <end position="425"/>
    </location>
</feature>
<dbReference type="PANTHER" id="PTHR45915">
    <property type="entry name" value="TRANSCRIPTION INTERMEDIARY FACTOR"/>
    <property type="match status" value="1"/>
</dbReference>
<dbReference type="AlphaFoldDB" id="A0A915J3V5"/>
<name>A0A915J3V5_ROMCU</name>
<dbReference type="InterPro" id="IPR028941">
    <property type="entry name" value="WHIM2_dom"/>
</dbReference>
<feature type="region of interest" description="Disordered" evidence="3">
    <location>
        <begin position="971"/>
        <end position="1006"/>
    </location>
</feature>
<dbReference type="GO" id="GO:0005634">
    <property type="term" value="C:nucleus"/>
    <property type="evidence" value="ECO:0007669"/>
    <property type="project" value="UniProtKB-SubCell"/>
</dbReference>
<feature type="compositionally biased region" description="Polar residues" evidence="3">
    <location>
        <begin position="43"/>
        <end position="69"/>
    </location>
</feature>
<feature type="domain" description="DDT" evidence="4">
    <location>
        <begin position="543"/>
        <end position="607"/>
    </location>
</feature>
<dbReference type="Pfam" id="PF15613">
    <property type="entry name" value="WSD"/>
    <property type="match status" value="1"/>
</dbReference>
<proteinExistence type="predicted"/>
<dbReference type="InterPro" id="IPR016177">
    <property type="entry name" value="DNA-bd_dom_sf"/>
</dbReference>
<accession>A0A915J3V5</accession>
<dbReference type="Pfam" id="PF01429">
    <property type="entry name" value="MBD"/>
    <property type="match status" value="1"/>
</dbReference>
<dbReference type="GO" id="GO:0000785">
    <property type="term" value="C:chromatin"/>
    <property type="evidence" value="ECO:0007669"/>
    <property type="project" value="TreeGrafter"/>
</dbReference>
<dbReference type="Gene3D" id="3.30.890.10">
    <property type="entry name" value="Methyl-cpg-binding Protein 2, Chain A"/>
    <property type="match status" value="1"/>
</dbReference>
<keyword evidence="6" id="KW-1185">Reference proteome</keyword>
<feature type="compositionally biased region" description="Low complexity" evidence="3">
    <location>
        <begin position="29"/>
        <end position="42"/>
    </location>
</feature>
<feature type="region of interest" description="Disordered" evidence="3">
    <location>
        <begin position="261"/>
        <end position="282"/>
    </location>
</feature>
<evidence type="ECO:0000256" key="2">
    <source>
        <dbReference type="ARBA" id="ARBA00023242"/>
    </source>
</evidence>
<protein>
    <submittedName>
        <fullName evidence="7">Uncharacterized protein</fullName>
    </submittedName>
</protein>
<evidence type="ECO:0000259" key="4">
    <source>
        <dbReference type="PROSITE" id="PS50827"/>
    </source>
</evidence>
<dbReference type="Proteomes" id="UP000887565">
    <property type="component" value="Unplaced"/>
</dbReference>
<reference evidence="7" key="1">
    <citation type="submission" date="2022-11" db="UniProtKB">
        <authorList>
            <consortium name="WormBaseParasite"/>
        </authorList>
    </citation>
    <scope>IDENTIFICATION</scope>
</reference>
<organism evidence="6 7">
    <name type="scientific">Romanomermis culicivorax</name>
    <name type="common">Nematode worm</name>
    <dbReference type="NCBI Taxonomy" id="13658"/>
    <lineage>
        <taxon>Eukaryota</taxon>
        <taxon>Metazoa</taxon>
        <taxon>Ecdysozoa</taxon>
        <taxon>Nematoda</taxon>
        <taxon>Enoplea</taxon>
        <taxon>Dorylaimia</taxon>
        <taxon>Mermithida</taxon>
        <taxon>Mermithoidea</taxon>
        <taxon>Mermithidae</taxon>
        <taxon>Romanomermis</taxon>
    </lineage>
</organism>
<feature type="compositionally biased region" description="Polar residues" evidence="3">
    <location>
        <begin position="397"/>
        <end position="412"/>
    </location>
</feature>